<reference evidence="5 6" key="1">
    <citation type="submission" date="2016-10" db="EMBL/GenBank/DDBJ databases">
        <authorList>
            <person name="de Groot N.N."/>
        </authorList>
    </citation>
    <scope>NUCLEOTIDE SEQUENCE [LARGE SCALE GENOMIC DNA]</scope>
    <source>
        <strain evidence="5 6">DSM 23142</strain>
    </source>
</reference>
<keyword evidence="6" id="KW-1185">Reference proteome</keyword>
<dbReference type="STRING" id="370764.SAMN04489810_1075"/>
<evidence type="ECO:0000256" key="2">
    <source>
        <dbReference type="ARBA" id="ARBA00023125"/>
    </source>
</evidence>
<organism evidence="5 6">
    <name type="scientific">Microbacterium pygmaeum</name>
    <dbReference type="NCBI Taxonomy" id="370764"/>
    <lineage>
        <taxon>Bacteria</taxon>
        <taxon>Bacillati</taxon>
        <taxon>Actinomycetota</taxon>
        <taxon>Actinomycetes</taxon>
        <taxon>Micrococcales</taxon>
        <taxon>Microbacteriaceae</taxon>
        <taxon>Microbacterium</taxon>
    </lineage>
</organism>
<dbReference type="PANTHER" id="PTHR30146:SF109">
    <property type="entry name" value="HTH-TYPE TRANSCRIPTIONAL REGULATOR GALS"/>
    <property type="match status" value="1"/>
</dbReference>
<evidence type="ECO:0000259" key="4">
    <source>
        <dbReference type="PROSITE" id="PS50932"/>
    </source>
</evidence>
<dbReference type="Proteomes" id="UP000199009">
    <property type="component" value="Chromosome I"/>
</dbReference>
<dbReference type="Gene3D" id="3.40.50.2300">
    <property type="match status" value="2"/>
</dbReference>
<dbReference type="RefSeq" id="WP_091487360.1">
    <property type="nucleotide sequence ID" value="NZ_LT629692.1"/>
</dbReference>
<dbReference type="InterPro" id="IPR028082">
    <property type="entry name" value="Peripla_BP_I"/>
</dbReference>
<dbReference type="GO" id="GO:0003700">
    <property type="term" value="F:DNA-binding transcription factor activity"/>
    <property type="evidence" value="ECO:0007669"/>
    <property type="project" value="TreeGrafter"/>
</dbReference>
<dbReference type="InterPro" id="IPR010982">
    <property type="entry name" value="Lambda_DNA-bd_dom_sf"/>
</dbReference>
<evidence type="ECO:0000313" key="5">
    <source>
        <dbReference type="EMBL" id="SDG71322.1"/>
    </source>
</evidence>
<dbReference type="PROSITE" id="PS50932">
    <property type="entry name" value="HTH_LACI_2"/>
    <property type="match status" value="1"/>
</dbReference>
<dbReference type="SMART" id="SM00354">
    <property type="entry name" value="HTH_LACI"/>
    <property type="match status" value="1"/>
</dbReference>
<evidence type="ECO:0000313" key="6">
    <source>
        <dbReference type="Proteomes" id="UP000199009"/>
    </source>
</evidence>
<name>A0A1G7WH96_9MICO</name>
<accession>A0A1G7WH96</accession>
<dbReference type="SUPFAM" id="SSF53822">
    <property type="entry name" value="Periplasmic binding protein-like I"/>
    <property type="match status" value="1"/>
</dbReference>
<feature type="domain" description="HTH lacI-type" evidence="4">
    <location>
        <begin position="15"/>
        <end position="69"/>
    </location>
</feature>
<keyword evidence="1" id="KW-0805">Transcription regulation</keyword>
<dbReference type="Pfam" id="PF00356">
    <property type="entry name" value="LacI"/>
    <property type="match status" value="1"/>
</dbReference>
<proteinExistence type="predicted"/>
<dbReference type="CDD" id="cd01392">
    <property type="entry name" value="HTH_LacI"/>
    <property type="match status" value="1"/>
</dbReference>
<dbReference type="AlphaFoldDB" id="A0A1G7WH96"/>
<gene>
    <name evidence="5" type="ORF">SAMN04489810_1075</name>
</gene>
<evidence type="ECO:0000256" key="3">
    <source>
        <dbReference type="ARBA" id="ARBA00023163"/>
    </source>
</evidence>
<protein>
    <submittedName>
        <fullName evidence="5">DNA-binding transcriptional regulator, LacI/PurR family</fullName>
    </submittedName>
</protein>
<keyword evidence="2 5" id="KW-0238">DNA-binding</keyword>
<keyword evidence="3" id="KW-0804">Transcription</keyword>
<dbReference type="PANTHER" id="PTHR30146">
    <property type="entry name" value="LACI-RELATED TRANSCRIPTIONAL REPRESSOR"/>
    <property type="match status" value="1"/>
</dbReference>
<sequence length="332" mass="33174">MVDTQSSADAPSRRVGVREVARAAGVSTQTVSRVINDNPGIRAETRQRVLDAMAALDYRVNNAARALGTSRTRTVGIVASDASMYGPAIGIVALESAARAAGLWVTTAYADAGDESSMIAAARHLGAQGVDGIVVVAPHARTLAALGSAGLGVPVIALHGPEAAGAQREAAKMAIGYLAQAGHVRIGHLAGPADWLEAAERANGYIASVAEFGVQSVGTWRGDWSAASGFAAAADIAVAAGAGLSAIFAANDQMALGLIAGLAAAGIDVPGDISVVGVDDNADSAYYRPALSSVRLDVAGEAARCIAELVDVAAAPPAAPMLVVRASVAPPA</sequence>
<dbReference type="GO" id="GO:0000976">
    <property type="term" value="F:transcription cis-regulatory region binding"/>
    <property type="evidence" value="ECO:0007669"/>
    <property type="project" value="TreeGrafter"/>
</dbReference>
<dbReference type="InterPro" id="IPR046335">
    <property type="entry name" value="LacI/GalR-like_sensor"/>
</dbReference>
<dbReference type="PROSITE" id="PS00356">
    <property type="entry name" value="HTH_LACI_1"/>
    <property type="match status" value="1"/>
</dbReference>
<dbReference type="EMBL" id="LT629692">
    <property type="protein sequence ID" value="SDG71322.1"/>
    <property type="molecule type" value="Genomic_DNA"/>
</dbReference>
<dbReference type="SUPFAM" id="SSF47413">
    <property type="entry name" value="lambda repressor-like DNA-binding domains"/>
    <property type="match status" value="1"/>
</dbReference>
<dbReference type="Gene3D" id="1.10.260.40">
    <property type="entry name" value="lambda repressor-like DNA-binding domains"/>
    <property type="match status" value="1"/>
</dbReference>
<dbReference type="Pfam" id="PF13377">
    <property type="entry name" value="Peripla_BP_3"/>
    <property type="match status" value="1"/>
</dbReference>
<dbReference type="OrthoDB" id="9785139at2"/>
<evidence type="ECO:0000256" key="1">
    <source>
        <dbReference type="ARBA" id="ARBA00023015"/>
    </source>
</evidence>
<dbReference type="InterPro" id="IPR000843">
    <property type="entry name" value="HTH_LacI"/>
</dbReference>